<organism evidence="3">
    <name type="scientific">Akkermansia muciniphila</name>
    <dbReference type="NCBI Taxonomy" id="239935"/>
    <lineage>
        <taxon>Bacteria</taxon>
        <taxon>Pseudomonadati</taxon>
        <taxon>Verrucomicrobiota</taxon>
        <taxon>Verrucomicrobiia</taxon>
        <taxon>Verrucomicrobiales</taxon>
        <taxon>Akkermansiaceae</taxon>
        <taxon>Akkermansia</taxon>
    </lineage>
</organism>
<dbReference type="AlphaFoldDB" id="A0A6N2V6X4"/>
<protein>
    <recommendedName>
        <fullName evidence="4">Cobalamin biosynthesis protein CbiX</fullName>
    </recommendedName>
</protein>
<reference evidence="3" key="1">
    <citation type="submission" date="2019-11" db="EMBL/GenBank/DDBJ databases">
        <authorList>
            <person name="Feng L."/>
        </authorList>
    </citation>
    <scope>NUCLEOTIDE SEQUENCE</scope>
    <source>
        <strain evidence="3">AMuciniphilaLFYP55</strain>
    </source>
</reference>
<proteinExistence type="predicted"/>
<gene>
    <name evidence="3" type="ORF">AMLFYP55_01178</name>
</gene>
<dbReference type="Pfam" id="PF01903">
    <property type="entry name" value="CbiX"/>
    <property type="match status" value="1"/>
</dbReference>
<name>A0A6N2V6X4_9BACT</name>
<dbReference type="GO" id="GO:0046872">
    <property type="term" value="F:metal ion binding"/>
    <property type="evidence" value="ECO:0007669"/>
    <property type="project" value="UniProtKB-KW"/>
</dbReference>
<evidence type="ECO:0008006" key="4">
    <source>
        <dbReference type="Google" id="ProtNLM"/>
    </source>
</evidence>
<keyword evidence="2" id="KW-0456">Lyase</keyword>
<dbReference type="SUPFAM" id="SSF53800">
    <property type="entry name" value="Chelatase"/>
    <property type="match status" value="1"/>
</dbReference>
<dbReference type="OrthoDB" id="9797895at2"/>
<accession>A0A6N2V6X4</accession>
<evidence type="ECO:0000313" key="3">
    <source>
        <dbReference type="EMBL" id="VYT22726.1"/>
    </source>
</evidence>
<evidence type="ECO:0000256" key="2">
    <source>
        <dbReference type="ARBA" id="ARBA00023239"/>
    </source>
</evidence>
<evidence type="ECO:0000256" key="1">
    <source>
        <dbReference type="ARBA" id="ARBA00022723"/>
    </source>
</evidence>
<dbReference type="Gene3D" id="3.40.50.1400">
    <property type="match status" value="2"/>
</dbReference>
<dbReference type="EMBL" id="CACRSS010000020">
    <property type="protein sequence ID" value="VYT22726.1"/>
    <property type="molecule type" value="Genomic_DNA"/>
</dbReference>
<dbReference type="InterPro" id="IPR002762">
    <property type="entry name" value="CbiX-like"/>
</dbReference>
<dbReference type="GO" id="GO:0016829">
    <property type="term" value="F:lyase activity"/>
    <property type="evidence" value="ECO:0007669"/>
    <property type="project" value="UniProtKB-KW"/>
</dbReference>
<sequence>MKISGIKEFFLLYCGEWEAMEGKGGYGIAGIRRFCYKRQACTVPASASGEDAERRLPSGVSLHMPKKIYKLCVSYDEAGAELRQHLADRIKLLGMDGAPVWQASFRDMQADDLPPGDGVVQIYPVFMQSGWTVTEALPEQLSAMYAERGVSPEFEFKPVWGAGEDVMPFLTVRDALGKELEPGTSLLVVAHGVVGKDLPPEPFAFLQKLRAFLWPQETDMALAYFGASPSVEEVFPRLKGNRVVVLPFLIGEGKHMREDMPSPELAEKWGKELEILPPLGTFYLQKAREYWGRERSGISAKTRD</sequence>
<keyword evidence="1" id="KW-0479">Metal-binding</keyword>